<dbReference type="PRINTS" id="PR00111">
    <property type="entry name" value="ABHYDROLASE"/>
</dbReference>
<organism evidence="2 3">
    <name type="scientific">Rhizocola hellebori</name>
    <dbReference type="NCBI Taxonomy" id="1392758"/>
    <lineage>
        <taxon>Bacteria</taxon>
        <taxon>Bacillati</taxon>
        <taxon>Actinomycetota</taxon>
        <taxon>Actinomycetes</taxon>
        <taxon>Micromonosporales</taxon>
        <taxon>Micromonosporaceae</taxon>
        <taxon>Rhizocola</taxon>
    </lineage>
</organism>
<dbReference type="InterPro" id="IPR000073">
    <property type="entry name" value="AB_hydrolase_1"/>
</dbReference>
<dbReference type="PANTHER" id="PTHR43194:SF2">
    <property type="entry name" value="PEROXISOMAL MEMBRANE PROTEIN LPX1"/>
    <property type="match status" value="1"/>
</dbReference>
<dbReference type="AlphaFoldDB" id="A0A8J3QDH4"/>
<dbReference type="GO" id="GO:0016787">
    <property type="term" value="F:hydrolase activity"/>
    <property type="evidence" value="ECO:0007669"/>
    <property type="project" value="UniProtKB-KW"/>
</dbReference>
<dbReference type="EMBL" id="BONY01000053">
    <property type="protein sequence ID" value="GIH08686.1"/>
    <property type="molecule type" value="Genomic_DNA"/>
</dbReference>
<keyword evidence="3" id="KW-1185">Reference proteome</keyword>
<dbReference type="SUPFAM" id="SSF53474">
    <property type="entry name" value="alpha/beta-Hydrolases"/>
    <property type="match status" value="1"/>
</dbReference>
<dbReference type="InterPro" id="IPR029058">
    <property type="entry name" value="AB_hydrolase_fold"/>
</dbReference>
<name>A0A8J3QDH4_9ACTN</name>
<feature type="domain" description="AB hydrolase-1" evidence="1">
    <location>
        <begin position="24"/>
        <end position="245"/>
    </location>
</feature>
<accession>A0A8J3QDH4</accession>
<dbReference type="Gene3D" id="3.40.50.1820">
    <property type="entry name" value="alpha/beta hydrolase"/>
    <property type="match status" value="1"/>
</dbReference>
<dbReference type="Proteomes" id="UP000612899">
    <property type="component" value="Unassembled WGS sequence"/>
</dbReference>
<keyword evidence="2" id="KW-0378">Hydrolase</keyword>
<evidence type="ECO:0000259" key="1">
    <source>
        <dbReference type="Pfam" id="PF12697"/>
    </source>
</evidence>
<evidence type="ECO:0000313" key="3">
    <source>
        <dbReference type="Proteomes" id="UP000612899"/>
    </source>
</evidence>
<proteinExistence type="predicted"/>
<sequence>MTDLRSSDGTRLALHDFGGAGEPVLLLPGLCGYAGEWAATIAFLRSNFHVYALDPRGHGDSETRPADVSREAHVADTTAALHTIGPAVVIGQSMGGHTGFLTAAGHPELVTRLIVAESSPQGVGEDSVKSVDGWLAGWPVPFPDLAAAAEFLGGGLVGQAWAGGLDQRGDGWHPRFERDVMVATLAAMVEPRWAEFAAVTCPTLVVKGGNSEMATAEYERMRKHPIVSAVEIPGAGHDVHLDSPDPWRSTVTKFVTSTLHS</sequence>
<comment type="caution">
    <text evidence="2">The sequence shown here is derived from an EMBL/GenBank/DDBJ whole genome shotgun (WGS) entry which is preliminary data.</text>
</comment>
<dbReference type="Pfam" id="PF12697">
    <property type="entry name" value="Abhydrolase_6"/>
    <property type="match status" value="1"/>
</dbReference>
<dbReference type="RefSeq" id="WP_203912436.1">
    <property type="nucleotide sequence ID" value="NZ_BONY01000053.1"/>
</dbReference>
<protein>
    <submittedName>
        <fullName evidence="2">Alpha/beta hydrolase</fullName>
    </submittedName>
</protein>
<reference evidence="2" key="1">
    <citation type="submission" date="2021-01" db="EMBL/GenBank/DDBJ databases">
        <title>Whole genome shotgun sequence of Rhizocola hellebori NBRC 109834.</title>
        <authorList>
            <person name="Komaki H."/>
            <person name="Tamura T."/>
        </authorList>
    </citation>
    <scope>NUCLEOTIDE SEQUENCE</scope>
    <source>
        <strain evidence="2">NBRC 109834</strain>
    </source>
</reference>
<dbReference type="PANTHER" id="PTHR43194">
    <property type="entry name" value="HYDROLASE ALPHA/BETA FOLD FAMILY"/>
    <property type="match status" value="1"/>
</dbReference>
<evidence type="ECO:0000313" key="2">
    <source>
        <dbReference type="EMBL" id="GIH08686.1"/>
    </source>
</evidence>
<gene>
    <name evidence="2" type="ORF">Rhe02_67530</name>
</gene>
<dbReference type="InterPro" id="IPR050228">
    <property type="entry name" value="Carboxylesterase_BioH"/>
</dbReference>